<reference evidence="1" key="1">
    <citation type="submission" date="2013-12" db="EMBL/GenBank/DDBJ databases">
        <title>The Genome Sequence of Aphanomyces astaci APO3.</title>
        <authorList>
            <consortium name="The Broad Institute Genomics Platform"/>
            <person name="Russ C."/>
            <person name="Tyler B."/>
            <person name="van West P."/>
            <person name="Dieguez-Uribeondo J."/>
            <person name="Young S.K."/>
            <person name="Zeng Q."/>
            <person name="Gargeya S."/>
            <person name="Fitzgerald M."/>
            <person name="Abouelleil A."/>
            <person name="Alvarado L."/>
            <person name="Chapman S.B."/>
            <person name="Gainer-Dewar J."/>
            <person name="Goldberg J."/>
            <person name="Griggs A."/>
            <person name="Gujja S."/>
            <person name="Hansen M."/>
            <person name="Howarth C."/>
            <person name="Imamovic A."/>
            <person name="Ireland A."/>
            <person name="Larimer J."/>
            <person name="McCowan C."/>
            <person name="Murphy C."/>
            <person name="Pearson M."/>
            <person name="Poon T.W."/>
            <person name="Priest M."/>
            <person name="Roberts A."/>
            <person name="Saif S."/>
            <person name="Shea T."/>
            <person name="Sykes S."/>
            <person name="Wortman J."/>
            <person name="Nusbaum C."/>
            <person name="Birren B."/>
        </authorList>
    </citation>
    <scope>NUCLEOTIDE SEQUENCE [LARGE SCALE GENOMIC DNA]</scope>
    <source>
        <strain evidence="1">APO3</strain>
    </source>
</reference>
<dbReference type="GO" id="GO:0003676">
    <property type="term" value="F:nucleic acid binding"/>
    <property type="evidence" value="ECO:0007669"/>
    <property type="project" value="InterPro"/>
</dbReference>
<dbReference type="Gene3D" id="3.30.420.10">
    <property type="entry name" value="Ribonuclease H-like superfamily/Ribonuclease H"/>
    <property type="match status" value="1"/>
</dbReference>
<dbReference type="AlphaFoldDB" id="W4FCF1"/>
<protein>
    <submittedName>
        <fullName evidence="1">Uncharacterized protein</fullName>
    </submittedName>
</protein>
<dbReference type="InterPro" id="IPR036397">
    <property type="entry name" value="RNaseH_sf"/>
</dbReference>
<dbReference type="RefSeq" id="XP_009845956.1">
    <property type="nucleotide sequence ID" value="XM_009847654.1"/>
</dbReference>
<gene>
    <name evidence="1" type="ORF">H257_18563</name>
</gene>
<proteinExistence type="predicted"/>
<dbReference type="GeneID" id="20820559"/>
<name>W4FCF1_APHAT</name>
<evidence type="ECO:0000313" key="1">
    <source>
        <dbReference type="EMBL" id="ETV64559.1"/>
    </source>
</evidence>
<dbReference type="OrthoDB" id="74624at2759"/>
<organism evidence="1">
    <name type="scientific">Aphanomyces astaci</name>
    <name type="common">Crayfish plague agent</name>
    <dbReference type="NCBI Taxonomy" id="112090"/>
    <lineage>
        <taxon>Eukaryota</taxon>
        <taxon>Sar</taxon>
        <taxon>Stramenopiles</taxon>
        <taxon>Oomycota</taxon>
        <taxon>Saprolegniomycetes</taxon>
        <taxon>Saprolegniales</taxon>
        <taxon>Verrucalvaceae</taxon>
        <taxon>Aphanomyces</taxon>
    </lineage>
</organism>
<accession>W4FCF1</accession>
<dbReference type="PANTHER" id="PTHR47169">
    <property type="entry name" value="OS01G0541250 PROTEIN"/>
    <property type="match status" value="1"/>
</dbReference>
<sequence length="351" mass="38767">MAPGRRELTNTEHEAILRESLMRSNGTFMTKMPKGLSSELAAKSCFLLRLRALGTRKTAASGGTARWPFTTLAAGQRSSANRSAGTLETKTVNVTKDVYRNYLLEKVLSAIVRKWPGDTRDIILQHDKAKTHVTVSEKRLQQSFDTYKSAGWTFRLEPQPPNSPDFNVLDLGFFAALQSLQHRRASGQDRTSMTLQACLLEAMKVHGDNIYKIPHLSKEMKQQHGMLGRNVELHADAAGMLQTCDREAMDAACAAELTDLREMDELSRVLEEMTLGGDDHEDLAHALVEVGIDAIDLSSSDTPSAVPPAHKVTAARLFRLRVQKAIDDGKRCYQIALAEGYGGEPCLSMLN</sequence>
<dbReference type="EMBL" id="KI913290">
    <property type="protein sequence ID" value="ETV64559.1"/>
    <property type="molecule type" value="Genomic_DNA"/>
</dbReference>
<dbReference type="VEuPathDB" id="FungiDB:H257_18563"/>